<protein>
    <recommendedName>
        <fullName evidence="4">Transposase TnpC homeodomain domain-containing protein</fullName>
    </recommendedName>
</protein>
<evidence type="ECO:0000313" key="2">
    <source>
        <dbReference type="EMBL" id="MBC5656525.1"/>
    </source>
</evidence>
<keyword evidence="1" id="KW-0175">Coiled coil</keyword>
<keyword evidence="3" id="KW-1185">Reference proteome</keyword>
<gene>
    <name evidence="2" type="ORF">H8S19_05480</name>
</gene>
<reference evidence="2 3" key="1">
    <citation type="submission" date="2020-08" db="EMBL/GenBank/DDBJ databases">
        <title>Genome public.</title>
        <authorList>
            <person name="Liu C."/>
            <person name="Sun Q."/>
        </authorList>
    </citation>
    <scope>NUCLEOTIDE SEQUENCE [LARGE SCALE GENOMIC DNA]</scope>
    <source>
        <strain evidence="2 3">BX14</strain>
    </source>
</reference>
<comment type="caution">
    <text evidence="2">The sequence shown here is derived from an EMBL/GenBank/DDBJ whole genome shotgun (WGS) entry which is preliminary data.</text>
</comment>
<name>A0AAW3X3F7_9CLOT</name>
<evidence type="ECO:0000256" key="1">
    <source>
        <dbReference type="SAM" id="Coils"/>
    </source>
</evidence>
<dbReference type="Proteomes" id="UP000653904">
    <property type="component" value="Unassembled WGS sequence"/>
</dbReference>
<proteinExistence type="predicted"/>
<accession>A0AAW3X3F7</accession>
<evidence type="ECO:0000313" key="3">
    <source>
        <dbReference type="Proteomes" id="UP000653904"/>
    </source>
</evidence>
<feature type="coiled-coil region" evidence="1">
    <location>
        <begin position="22"/>
        <end position="56"/>
    </location>
</feature>
<sequence>MALALSKEQLAKLNKKDILQLLLESMEQEKELRSQLAVLTDELKRTNQQMQVILEQWNLAQATRFGRSSEKMTYDTGACQQLELAIMYAECFNEAEACFLRQILLITPSFAYNRIQYE</sequence>
<dbReference type="EMBL" id="JACOOW010000006">
    <property type="protein sequence ID" value="MBC5656525.1"/>
    <property type="molecule type" value="Genomic_DNA"/>
</dbReference>
<evidence type="ECO:0008006" key="4">
    <source>
        <dbReference type="Google" id="ProtNLM"/>
    </source>
</evidence>
<organism evidence="2 3">
    <name type="scientific">Clostridium segne</name>
    <dbReference type="NCBI Taxonomy" id="2763038"/>
    <lineage>
        <taxon>Bacteria</taxon>
        <taxon>Bacillati</taxon>
        <taxon>Bacillota</taxon>
        <taxon>Clostridia</taxon>
        <taxon>Eubacteriales</taxon>
        <taxon>Clostridiaceae</taxon>
        <taxon>Clostridium</taxon>
    </lineage>
</organism>
<dbReference type="AlphaFoldDB" id="A0AAW3X3F7"/>
<dbReference type="RefSeq" id="WP_118652386.1">
    <property type="nucleotide sequence ID" value="NZ_JACOOW010000006.1"/>
</dbReference>